<protein>
    <submittedName>
        <fullName evidence="6">NOT2 / NOT3 / NOT5 family protein</fullName>
    </submittedName>
</protein>
<name>A0ABQ7JDV9_9APIC</name>
<evidence type="ECO:0000256" key="3">
    <source>
        <dbReference type="ARBA" id="ARBA00023163"/>
    </source>
</evidence>
<dbReference type="InterPro" id="IPR040168">
    <property type="entry name" value="Not2/3/5"/>
</dbReference>
<comment type="caution">
    <text evidence="6">The sequence shown here is derived from an EMBL/GenBank/DDBJ whole genome shotgun (WGS) entry which is preliminary data.</text>
</comment>
<feature type="domain" description="NOT2/NOT3/NOT5 C-terminal" evidence="5">
    <location>
        <begin position="181"/>
        <end position="291"/>
    </location>
</feature>
<proteinExistence type="inferred from homology"/>
<keyword evidence="7" id="KW-1185">Reference proteome</keyword>
<sequence>MLLLSFGACPRHSQLFLEEQFVSSQRAASGHAPSLDSPIILLPKINLTLCAMPSSDGPSPPSSTTVSESIVTESATLPVNTAYANFAAAQTNAAPSAQPQGKEITWTSRLSKWEENTSFMEELLYGTSPAALAAKRNNYGLLGILKVIRMTDPGLNLLALGTDLTTLGLNLNAPDSLFPSFGSPCTDPFSLQQDQDYNLPACYNLQNSLPWNPSLQKVEVETLFYIFYNMTRDLLQAYAAAELYNRKWIYHKKNQKWFFLSTPNESASHASYGASSSQRWQFFDPISWIVRIYVGEIDFGEFLSVEEIKSIQEDGIEQVRQHQQVYATVSRTSSSTPVLQTHGSTSPPSAVQPSEMKSASTKEAIFEQSASHSLATDAYAS</sequence>
<dbReference type="PANTHER" id="PTHR23326">
    <property type="entry name" value="CCR4 NOT-RELATED"/>
    <property type="match status" value="1"/>
</dbReference>
<comment type="similarity">
    <text evidence="1">Belongs to the CNOT2/3/5 family.</text>
</comment>
<evidence type="ECO:0000256" key="4">
    <source>
        <dbReference type="SAM" id="MobiDB-lite"/>
    </source>
</evidence>
<evidence type="ECO:0000313" key="6">
    <source>
        <dbReference type="EMBL" id="KAF8821830.1"/>
    </source>
</evidence>
<dbReference type="Proteomes" id="UP000823046">
    <property type="component" value="Unassembled WGS sequence"/>
</dbReference>
<dbReference type="EMBL" id="JADAQX010000120">
    <property type="protein sequence ID" value="KAF8821830.1"/>
    <property type="molecule type" value="Genomic_DNA"/>
</dbReference>
<gene>
    <name evidence="6" type="ORF">IE077_000173</name>
</gene>
<accession>A0ABQ7JDV9</accession>
<keyword evidence="3" id="KW-0804">Transcription</keyword>
<evidence type="ECO:0000256" key="1">
    <source>
        <dbReference type="ARBA" id="ARBA00007682"/>
    </source>
</evidence>
<evidence type="ECO:0000313" key="7">
    <source>
        <dbReference type="Proteomes" id="UP000823046"/>
    </source>
</evidence>
<reference evidence="6 7" key="1">
    <citation type="journal article" date="2020" name="bioRxiv">
        <title>Metabolic contributions of an alphaproteobacterial endosymbiont in the apicomplexan Cardiosporidium cionae.</title>
        <authorList>
            <person name="Hunter E.S."/>
            <person name="Paight C.J."/>
            <person name="Lane C.E."/>
        </authorList>
    </citation>
    <scope>NUCLEOTIDE SEQUENCE [LARGE SCALE GENOMIC DNA]</scope>
    <source>
        <strain evidence="6">ESH_2018</strain>
    </source>
</reference>
<feature type="region of interest" description="Disordered" evidence="4">
    <location>
        <begin position="331"/>
        <end position="381"/>
    </location>
</feature>
<feature type="compositionally biased region" description="Polar residues" evidence="4">
    <location>
        <begin position="331"/>
        <end position="361"/>
    </location>
</feature>
<evidence type="ECO:0000259" key="5">
    <source>
        <dbReference type="Pfam" id="PF04153"/>
    </source>
</evidence>
<dbReference type="Gene3D" id="2.30.30.1020">
    <property type="entry name" value="CCR4-NOT complex subunit 2/3/5, C-terminal domain"/>
    <property type="match status" value="1"/>
</dbReference>
<dbReference type="InterPro" id="IPR007282">
    <property type="entry name" value="NOT2/3/5_C"/>
</dbReference>
<organism evidence="6 7">
    <name type="scientific">Cardiosporidium cionae</name>
    <dbReference type="NCBI Taxonomy" id="476202"/>
    <lineage>
        <taxon>Eukaryota</taxon>
        <taxon>Sar</taxon>
        <taxon>Alveolata</taxon>
        <taxon>Apicomplexa</taxon>
        <taxon>Aconoidasida</taxon>
        <taxon>Nephromycida</taxon>
        <taxon>Cardiosporidium</taxon>
    </lineage>
</organism>
<evidence type="ECO:0000256" key="2">
    <source>
        <dbReference type="ARBA" id="ARBA00023015"/>
    </source>
</evidence>
<dbReference type="InterPro" id="IPR038635">
    <property type="entry name" value="CCR4-NOT_su2/3/5_C_sf"/>
</dbReference>
<dbReference type="Pfam" id="PF04153">
    <property type="entry name" value="NOT2_3_5_C"/>
    <property type="match status" value="1"/>
</dbReference>
<keyword evidence="2" id="KW-0805">Transcription regulation</keyword>